<dbReference type="EMBL" id="JAMKFF010000010">
    <property type="protein sequence ID" value="MCL8494558.1"/>
    <property type="molecule type" value="Genomic_DNA"/>
</dbReference>
<organism evidence="1 2">
    <name type="scientific">Corynebacterium intestinale</name>
    <dbReference type="NCBI Taxonomy" id="2943492"/>
    <lineage>
        <taxon>Bacteria</taxon>
        <taxon>Bacillati</taxon>
        <taxon>Actinomycetota</taxon>
        <taxon>Actinomycetes</taxon>
        <taxon>Mycobacteriales</taxon>
        <taxon>Corynebacteriaceae</taxon>
        <taxon>Corynebacterium</taxon>
    </lineage>
</organism>
<gene>
    <name evidence="1" type="ORF">M5J06_10530</name>
</gene>
<comment type="caution">
    <text evidence="1">The sequence shown here is derived from an EMBL/GenBank/DDBJ whole genome shotgun (WGS) entry which is preliminary data.</text>
</comment>
<name>A0ABT0TBU6_9CORY</name>
<dbReference type="Proteomes" id="UP001203579">
    <property type="component" value="Unassembled WGS sequence"/>
</dbReference>
<sequence length="94" mass="9821">MTSFHTFNIDTEHTRRLAHELAAISQASSTPPPELPVDTVLGGFTGTFNTAMENLSARLAQVRADAGAVADSSFRMAREAEDADGALANACGGL</sequence>
<evidence type="ECO:0000313" key="2">
    <source>
        <dbReference type="Proteomes" id="UP001203579"/>
    </source>
</evidence>
<evidence type="ECO:0000313" key="1">
    <source>
        <dbReference type="EMBL" id="MCL8494558.1"/>
    </source>
</evidence>
<keyword evidence="2" id="KW-1185">Reference proteome</keyword>
<reference evidence="1 2" key="1">
    <citation type="submission" date="2022-05" db="EMBL/GenBank/DDBJ databases">
        <title>Corynebacterium sp. B5-R-101 sp. nov., isolated from human feces.</title>
        <authorList>
            <person name="Shamsuzzaman M."/>
            <person name="Dahal R.H."/>
        </authorList>
    </citation>
    <scope>NUCLEOTIDE SEQUENCE [LARGE SCALE GENOMIC DNA]</scope>
    <source>
        <strain evidence="1 2">B5-R-101</strain>
    </source>
</reference>
<dbReference type="RefSeq" id="WP_070685112.1">
    <property type="nucleotide sequence ID" value="NZ_JAMFTR010000010.1"/>
</dbReference>
<accession>A0ABT0TBU6</accession>
<protein>
    <submittedName>
        <fullName evidence="1">Uncharacterized protein</fullName>
    </submittedName>
</protein>
<proteinExistence type="predicted"/>